<protein>
    <recommendedName>
        <fullName evidence="4">Outer membrane protein assembly factor BamB</fullName>
    </recommendedName>
</protein>
<feature type="domain" description="Pyrrolo-quinoline quinone repeat" evidence="6">
    <location>
        <begin position="76"/>
        <end position="311"/>
    </location>
</feature>
<sequence>MANRKWLGRALIASIALGIVGCASEEDTIVMAPVPVVQSEFTPTQEWSTSVGDGVGQYYSKLTPTFAYDKVFVASRDGEVAALDPESGKEIWSVDLEKDVPARLSGGINASYGQLFIGSENGEMISLDAETGEEKWRVKVDGEVLSVPETDSNLVLVHTSRGALVALDEETGNEAWTVSTEVPTLTLRGTSSPVALSGGVFWGTANGRLAAAIVERGQMIWQQPVGTPKGATEIDRLVDSDAKPLIIGGMLYTVGINGQLVAIDLRSGAPAWKRNYSSAQDMATDGRNIYLITDKDYIVAVDARSGTELWENRELEYRLLTPPAVIDGKLVVGDSEGYLHWLDRRSGDFIAQQQEHDSGFAVAPIELDDGFLIVTRNGSVKKLKIN</sequence>
<evidence type="ECO:0000256" key="1">
    <source>
        <dbReference type="ARBA" id="ARBA00022729"/>
    </source>
</evidence>
<dbReference type="HAMAP" id="MF_00923">
    <property type="entry name" value="OM_assembly_BamB"/>
    <property type="match status" value="1"/>
</dbReference>
<evidence type="ECO:0000256" key="2">
    <source>
        <dbReference type="ARBA" id="ARBA00023136"/>
    </source>
</evidence>
<dbReference type="PANTHER" id="PTHR34512:SF30">
    <property type="entry name" value="OUTER MEMBRANE PROTEIN ASSEMBLY FACTOR BAMB"/>
    <property type="match status" value="1"/>
</dbReference>
<dbReference type="SMART" id="SM00564">
    <property type="entry name" value="PQQ"/>
    <property type="match status" value="7"/>
</dbReference>
<dbReference type="SUPFAM" id="SSF50998">
    <property type="entry name" value="Quinoprotein alcohol dehydrogenase-like"/>
    <property type="match status" value="1"/>
</dbReference>
<dbReference type="AlphaFoldDB" id="A0A0B8NY35"/>
<dbReference type="InterPro" id="IPR015943">
    <property type="entry name" value="WD40/YVTN_repeat-like_dom_sf"/>
</dbReference>
<dbReference type="GO" id="GO:0051205">
    <property type="term" value="P:protein insertion into membrane"/>
    <property type="evidence" value="ECO:0007669"/>
    <property type="project" value="UniProtKB-UniRule"/>
</dbReference>
<evidence type="ECO:0000256" key="5">
    <source>
        <dbReference type="SAM" id="SignalP"/>
    </source>
</evidence>
<dbReference type="EMBL" id="BBRZ01000021">
    <property type="protein sequence ID" value="GAM55963.1"/>
    <property type="molecule type" value="Genomic_DNA"/>
</dbReference>
<dbReference type="GO" id="GO:0009279">
    <property type="term" value="C:cell outer membrane"/>
    <property type="evidence" value="ECO:0007669"/>
    <property type="project" value="UniProtKB-SubCell"/>
</dbReference>
<keyword evidence="4" id="KW-0564">Palmitate</keyword>
<reference evidence="7 8" key="1">
    <citation type="submission" date="2015-01" db="EMBL/GenBank/DDBJ databases">
        <title>Vibrio sp. C1 JCM 19231 whole genome shotgun sequence.</title>
        <authorList>
            <person name="Sawabe T."/>
            <person name="Meirelles P."/>
            <person name="Feng G."/>
            <person name="Sayaka M."/>
            <person name="Hattori M."/>
            <person name="Ohkuma M."/>
        </authorList>
    </citation>
    <scope>NUCLEOTIDE SEQUENCE [LARGE SCALE GENOMIC DNA]</scope>
    <source>
        <strain evidence="8">JCM 19231</strain>
    </source>
</reference>
<reference evidence="7 8" key="2">
    <citation type="submission" date="2015-01" db="EMBL/GenBank/DDBJ databases">
        <authorList>
            <consortium name="NBRP consortium"/>
            <person name="Sawabe T."/>
            <person name="Meirelles P."/>
            <person name="Feng G."/>
            <person name="Sayaka M."/>
            <person name="Hattori M."/>
            <person name="Ohkuma M."/>
        </authorList>
    </citation>
    <scope>NUCLEOTIDE SEQUENCE [LARGE SCALE GENOMIC DNA]</scope>
    <source>
        <strain evidence="8">JCM 19231</strain>
    </source>
</reference>
<dbReference type="InterPro" id="IPR002372">
    <property type="entry name" value="PQQ_rpt_dom"/>
</dbReference>
<proteinExistence type="inferred from homology"/>
<dbReference type="Proteomes" id="UP000031671">
    <property type="component" value="Unassembled WGS sequence"/>
</dbReference>
<dbReference type="NCBIfam" id="TIGR03300">
    <property type="entry name" value="assembly_YfgL"/>
    <property type="match status" value="1"/>
</dbReference>
<comment type="subunit">
    <text evidence="4">Part of the Bam complex.</text>
</comment>
<dbReference type="GO" id="GO:0043165">
    <property type="term" value="P:Gram-negative-bacterium-type cell outer membrane assembly"/>
    <property type="evidence" value="ECO:0007669"/>
    <property type="project" value="UniProtKB-UniRule"/>
</dbReference>
<gene>
    <name evidence="4" type="primary">bamB</name>
    <name evidence="7" type="ORF">JCM19231_4951</name>
</gene>
<evidence type="ECO:0000256" key="4">
    <source>
        <dbReference type="HAMAP-Rule" id="MF_00923"/>
    </source>
</evidence>
<comment type="subcellular location">
    <subcellularLocation>
        <location evidence="4">Cell outer membrane</location>
        <topology evidence="4">Lipid-anchor</topology>
    </subcellularLocation>
</comment>
<evidence type="ECO:0000313" key="7">
    <source>
        <dbReference type="EMBL" id="GAM55963.1"/>
    </source>
</evidence>
<dbReference type="InterPro" id="IPR018391">
    <property type="entry name" value="PQQ_b-propeller_rpt"/>
</dbReference>
<dbReference type="RefSeq" id="WP_261833892.1">
    <property type="nucleotide sequence ID" value="NZ_AP024881.1"/>
</dbReference>
<keyword evidence="8" id="KW-1185">Reference proteome</keyword>
<dbReference type="Gene3D" id="2.130.10.10">
    <property type="entry name" value="YVTN repeat-like/Quinoprotein amine dehydrogenase"/>
    <property type="match status" value="1"/>
</dbReference>
<accession>A0A0B8NY35</accession>
<comment type="function">
    <text evidence="4">Part of the outer membrane protein assembly complex, which is involved in assembly and insertion of beta-barrel proteins into the outer membrane.</text>
</comment>
<evidence type="ECO:0000313" key="8">
    <source>
        <dbReference type="Proteomes" id="UP000031671"/>
    </source>
</evidence>
<dbReference type="PROSITE" id="PS51257">
    <property type="entry name" value="PROKAR_LIPOPROTEIN"/>
    <property type="match status" value="1"/>
</dbReference>
<keyword evidence="1 4" id="KW-0732">Signal</keyword>
<keyword evidence="2 4" id="KW-0472">Membrane</keyword>
<name>A0A0B8NY35_9VIBR</name>
<feature type="chain" id="PRO_5008984997" description="Outer membrane protein assembly factor BamB" evidence="5">
    <location>
        <begin position="26"/>
        <end position="386"/>
    </location>
</feature>
<dbReference type="Pfam" id="PF13360">
    <property type="entry name" value="PQQ_2"/>
    <property type="match status" value="1"/>
</dbReference>
<dbReference type="InterPro" id="IPR017687">
    <property type="entry name" value="BamB"/>
</dbReference>
<comment type="similarity">
    <text evidence="4">Belongs to the BamB family.</text>
</comment>
<organism evidence="7 8">
    <name type="scientific">Vibrio ishigakensis</name>
    <dbReference type="NCBI Taxonomy" id="1481914"/>
    <lineage>
        <taxon>Bacteria</taxon>
        <taxon>Pseudomonadati</taxon>
        <taxon>Pseudomonadota</taxon>
        <taxon>Gammaproteobacteria</taxon>
        <taxon>Vibrionales</taxon>
        <taxon>Vibrionaceae</taxon>
        <taxon>Vibrio</taxon>
    </lineage>
</organism>
<dbReference type="PANTHER" id="PTHR34512">
    <property type="entry name" value="CELL SURFACE PROTEIN"/>
    <property type="match status" value="1"/>
</dbReference>
<dbReference type="InterPro" id="IPR011047">
    <property type="entry name" value="Quinoprotein_ADH-like_sf"/>
</dbReference>
<evidence type="ECO:0000259" key="6">
    <source>
        <dbReference type="Pfam" id="PF13360"/>
    </source>
</evidence>
<feature type="signal peptide" evidence="5">
    <location>
        <begin position="1"/>
        <end position="25"/>
    </location>
</feature>
<keyword evidence="3 4" id="KW-0998">Cell outer membrane</keyword>
<comment type="caution">
    <text evidence="7">The sequence shown here is derived from an EMBL/GenBank/DDBJ whole genome shotgun (WGS) entry which is preliminary data.</text>
</comment>
<keyword evidence="4" id="KW-0449">Lipoprotein</keyword>
<dbReference type="NCBIfam" id="NF008351">
    <property type="entry name" value="PRK11138.1"/>
    <property type="match status" value="1"/>
</dbReference>
<evidence type="ECO:0000256" key="3">
    <source>
        <dbReference type="ARBA" id="ARBA00023237"/>
    </source>
</evidence>